<dbReference type="InterPro" id="IPR000683">
    <property type="entry name" value="Gfo/Idh/MocA-like_OxRdtase_N"/>
</dbReference>
<dbReference type="InterPro" id="IPR052515">
    <property type="entry name" value="Gfo/Idh/MocA_Oxidoreductase"/>
</dbReference>
<dbReference type="InterPro" id="IPR036291">
    <property type="entry name" value="NAD(P)-bd_dom_sf"/>
</dbReference>
<evidence type="ECO:0000313" key="3">
    <source>
        <dbReference type="EMBL" id="CUA92323.1"/>
    </source>
</evidence>
<organism evidence="3 4">
    <name type="scientific">Pannonibacter indicus</name>
    <dbReference type="NCBI Taxonomy" id="466044"/>
    <lineage>
        <taxon>Bacteria</taxon>
        <taxon>Pseudomonadati</taxon>
        <taxon>Pseudomonadota</taxon>
        <taxon>Alphaproteobacteria</taxon>
        <taxon>Hyphomicrobiales</taxon>
        <taxon>Stappiaceae</taxon>
        <taxon>Pannonibacter</taxon>
    </lineage>
</organism>
<proteinExistence type="predicted"/>
<dbReference type="PANTHER" id="PTHR43249:SF1">
    <property type="entry name" value="D-GLUCOSIDE 3-DEHYDROGENASE"/>
    <property type="match status" value="1"/>
</dbReference>
<dbReference type="Pfam" id="PF22725">
    <property type="entry name" value="GFO_IDH_MocA_C3"/>
    <property type="match status" value="1"/>
</dbReference>
<gene>
    <name evidence="3" type="ORF">Ga0061067_101446</name>
</gene>
<dbReference type="SUPFAM" id="SSF55347">
    <property type="entry name" value="Glyceraldehyde-3-phosphate dehydrogenase-like, C-terminal domain"/>
    <property type="match status" value="1"/>
</dbReference>
<feature type="domain" description="Gfo/Idh/MocA-like oxidoreductase N-terminal" evidence="1">
    <location>
        <begin position="6"/>
        <end position="121"/>
    </location>
</feature>
<dbReference type="GO" id="GO:0000166">
    <property type="term" value="F:nucleotide binding"/>
    <property type="evidence" value="ECO:0007669"/>
    <property type="project" value="InterPro"/>
</dbReference>
<dbReference type="AlphaFoldDB" id="A0A0K6HNF6"/>
<dbReference type="EMBL" id="CYHE01000001">
    <property type="protein sequence ID" value="CUA92323.1"/>
    <property type="molecule type" value="Genomic_DNA"/>
</dbReference>
<evidence type="ECO:0000259" key="2">
    <source>
        <dbReference type="Pfam" id="PF22725"/>
    </source>
</evidence>
<dbReference type="Pfam" id="PF01408">
    <property type="entry name" value="GFO_IDH_MocA"/>
    <property type="match status" value="1"/>
</dbReference>
<keyword evidence="4" id="KW-1185">Reference proteome</keyword>
<dbReference type="Gene3D" id="3.30.360.10">
    <property type="entry name" value="Dihydrodipicolinate Reductase, domain 2"/>
    <property type="match status" value="1"/>
</dbReference>
<dbReference type="InterPro" id="IPR055170">
    <property type="entry name" value="GFO_IDH_MocA-like_dom"/>
</dbReference>
<dbReference type="Gene3D" id="3.40.50.720">
    <property type="entry name" value="NAD(P)-binding Rossmann-like Domain"/>
    <property type="match status" value="1"/>
</dbReference>
<feature type="domain" description="GFO/IDH/MocA-like oxidoreductase" evidence="2">
    <location>
        <begin position="133"/>
        <end position="249"/>
    </location>
</feature>
<accession>A0A0K6HNF6</accession>
<protein>
    <submittedName>
        <fullName evidence="3">Predicted dehydrogenase</fullName>
    </submittedName>
</protein>
<evidence type="ECO:0000313" key="4">
    <source>
        <dbReference type="Proteomes" id="UP000183900"/>
    </source>
</evidence>
<dbReference type="SUPFAM" id="SSF51735">
    <property type="entry name" value="NAD(P)-binding Rossmann-fold domains"/>
    <property type="match status" value="1"/>
</dbReference>
<dbReference type="PANTHER" id="PTHR43249">
    <property type="entry name" value="UDP-N-ACETYL-2-AMINO-2-DEOXY-D-GLUCURONATE OXIDASE"/>
    <property type="match status" value="1"/>
</dbReference>
<evidence type="ECO:0000259" key="1">
    <source>
        <dbReference type="Pfam" id="PF01408"/>
    </source>
</evidence>
<sequence length="355" mass="37574">MSRPIGIAVLGAGIGKAHALAIAGLPDHYRLLYVCDLDRARAEEAASAAPGCKAVTDMAEVLADPEVEIAAICLPPRLHHAVTLKVLAAGKHAICEKPLAGSLREVDEIIAAAEQAGRHVFPVFQYRYGAGYRGVHALKQAGLLGKAYTLSIETHWQRGAAYYAPAWRGTWAGEMGGVIVSHACHAHNLATFLMGDVQEVAAFLETRVNPIETEDCAAIILRLESGALATSSVTVGAAGNSSRFRACFEHVTATSGTHPYQIGAGPWTFEATDPARQAEIDAVVAAAAEPPLRYAGQLADIHARLSGQPDLYLPSLAEARHSVELMTALYASARGEGLVRLPLSADHPLYGGWQP</sequence>
<reference evidence="4" key="1">
    <citation type="submission" date="2015-08" db="EMBL/GenBank/DDBJ databases">
        <authorList>
            <person name="Varghese N."/>
        </authorList>
    </citation>
    <scope>NUCLEOTIDE SEQUENCE [LARGE SCALE GENOMIC DNA]</scope>
    <source>
        <strain evidence="4">DSM 23407</strain>
    </source>
</reference>
<dbReference type="Proteomes" id="UP000183900">
    <property type="component" value="Unassembled WGS sequence"/>
</dbReference>
<dbReference type="RefSeq" id="WP_055454158.1">
    <property type="nucleotide sequence ID" value="NZ_CYHE01000001.1"/>
</dbReference>
<dbReference type="OrthoDB" id="9792935at2"/>
<name>A0A0K6HNF6_9HYPH</name>